<dbReference type="EMBL" id="JAFNLL010000014">
    <property type="protein sequence ID" value="MBO1267892.1"/>
    <property type="molecule type" value="Genomic_DNA"/>
</dbReference>
<sequence>MNTAMRSAALLLTLGVGLFAMAGPASAATSVTDISDGTLLAEGVAVEVSFSFTCDKGRNVTSNLMISQRVNAGRIARGFGSNTGGFEPCTGDLQTETVTVIAESSAFKNGTALAIVDLLLCDPGFPGFPGVPDFSSCTNFRSIEEIQLDQVRDA</sequence>
<keyword evidence="3" id="KW-1185">Reference proteome</keyword>
<feature type="signal peptide" evidence="1">
    <location>
        <begin position="1"/>
        <end position="27"/>
    </location>
</feature>
<protein>
    <submittedName>
        <fullName evidence="2">Uncharacterized protein</fullName>
    </submittedName>
</protein>
<evidence type="ECO:0000313" key="3">
    <source>
        <dbReference type="Proteomes" id="UP000664164"/>
    </source>
</evidence>
<reference evidence="2" key="1">
    <citation type="submission" date="2021-03" db="EMBL/GenBank/DDBJ databases">
        <title>A new species, PO-11, isolated from a karst cave deposit.</title>
        <authorList>
            <person name="Zhaoxiaoyong W."/>
        </authorList>
    </citation>
    <scope>NUCLEOTIDE SEQUENCE</scope>
    <source>
        <strain evidence="2">PO-11</strain>
    </source>
</reference>
<keyword evidence="1" id="KW-0732">Signal</keyword>
<name>A0A939HH52_9MICC</name>
<proteinExistence type="predicted"/>
<dbReference type="RefSeq" id="WP_207615694.1">
    <property type="nucleotide sequence ID" value="NZ_JAFNLL010000014.1"/>
</dbReference>
<evidence type="ECO:0000256" key="1">
    <source>
        <dbReference type="SAM" id="SignalP"/>
    </source>
</evidence>
<gene>
    <name evidence="2" type="ORF">J1902_07880</name>
</gene>
<dbReference type="PROSITE" id="PS00430">
    <property type="entry name" value="TONB_DEPENDENT_REC_1"/>
    <property type="match status" value="1"/>
</dbReference>
<feature type="chain" id="PRO_5038110803" evidence="1">
    <location>
        <begin position="28"/>
        <end position="154"/>
    </location>
</feature>
<accession>A0A939HH52</accession>
<dbReference type="Proteomes" id="UP000664164">
    <property type="component" value="Unassembled WGS sequence"/>
</dbReference>
<dbReference type="AlphaFoldDB" id="A0A939HH52"/>
<organism evidence="2 3">
    <name type="scientific">Arthrobacter cavernae</name>
    <dbReference type="NCBI Taxonomy" id="2817681"/>
    <lineage>
        <taxon>Bacteria</taxon>
        <taxon>Bacillati</taxon>
        <taxon>Actinomycetota</taxon>
        <taxon>Actinomycetes</taxon>
        <taxon>Micrococcales</taxon>
        <taxon>Micrococcaceae</taxon>
        <taxon>Arthrobacter</taxon>
    </lineage>
</organism>
<evidence type="ECO:0000313" key="2">
    <source>
        <dbReference type="EMBL" id="MBO1267892.1"/>
    </source>
</evidence>
<dbReference type="InterPro" id="IPR010916">
    <property type="entry name" value="TonB_box_CS"/>
</dbReference>
<comment type="caution">
    <text evidence="2">The sequence shown here is derived from an EMBL/GenBank/DDBJ whole genome shotgun (WGS) entry which is preliminary data.</text>
</comment>